<comment type="caution">
    <text evidence="1">The sequence shown here is derived from an EMBL/GenBank/DDBJ whole genome shotgun (WGS) entry which is preliminary data.</text>
</comment>
<dbReference type="HOGENOM" id="CLU_3283381_0_0_6"/>
<dbReference type="Proteomes" id="UP000013261">
    <property type="component" value="Unassembled WGS sequence"/>
</dbReference>
<organism evidence="1 2">
    <name type="scientific">Acinetobacter dispersus</name>
    <dbReference type="NCBI Taxonomy" id="70348"/>
    <lineage>
        <taxon>Bacteria</taxon>
        <taxon>Pseudomonadati</taxon>
        <taxon>Pseudomonadota</taxon>
        <taxon>Gammaproteobacteria</taxon>
        <taxon>Moraxellales</taxon>
        <taxon>Moraxellaceae</taxon>
        <taxon>Acinetobacter</taxon>
    </lineage>
</organism>
<dbReference type="EMBL" id="APRL01000013">
    <property type="protein sequence ID" value="ENW92304.1"/>
    <property type="molecule type" value="Genomic_DNA"/>
</dbReference>
<dbReference type="PATRIC" id="fig|1217703.3.peg.2178"/>
<accession>N9MQS0</accession>
<gene>
    <name evidence="1" type="ORF">F904_02242</name>
</gene>
<sequence>MPVVVKKRLLDLLQDDHKNYYDLVSFFLDGDISNFEKESR</sequence>
<reference evidence="1 2" key="1">
    <citation type="submission" date="2013-02" db="EMBL/GenBank/DDBJ databases">
        <title>The Genome Sequence of Acinetobacter sp. ANC 4105.</title>
        <authorList>
            <consortium name="The Broad Institute Genome Sequencing Platform"/>
            <consortium name="The Broad Institute Genome Sequencing Center for Infectious Disease"/>
            <person name="Cerqueira G."/>
            <person name="Feldgarden M."/>
            <person name="Courvalin P."/>
            <person name="Perichon B."/>
            <person name="Grillot-Courvalin C."/>
            <person name="Clermont D."/>
            <person name="Rocha E."/>
            <person name="Yoon E.-J."/>
            <person name="Nemec A."/>
            <person name="Walker B."/>
            <person name="Young S.K."/>
            <person name="Zeng Q."/>
            <person name="Gargeya S."/>
            <person name="Fitzgerald M."/>
            <person name="Haas B."/>
            <person name="Abouelleil A."/>
            <person name="Alvarado L."/>
            <person name="Arachchi H.M."/>
            <person name="Berlin A.M."/>
            <person name="Chapman S.B."/>
            <person name="Dewar J."/>
            <person name="Goldberg J."/>
            <person name="Griggs A."/>
            <person name="Gujja S."/>
            <person name="Hansen M."/>
            <person name="Howarth C."/>
            <person name="Imamovic A."/>
            <person name="Larimer J."/>
            <person name="McCowan C."/>
            <person name="Murphy C."/>
            <person name="Neiman D."/>
            <person name="Pearson M."/>
            <person name="Priest M."/>
            <person name="Roberts A."/>
            <person name="Saif S."/>
            <person name="Shea T."/>
            <person name="Sisk P."/>
            <person name="Sykes S."/>
            <person name="Wortman J."/>
            <person name="Nusbaum C."/>
            <person name="Birren B."/>
        </authorList>
    </citation>
    <scope>NUCLEOTIDE SEQUENCE [LARGE SCALE GENOMIC DNA]</scope>
    <source>
        <strain evidence="1 2">ANC 4105</strain>
    </source>
</reference>
<proteinExistence type="predicted"/>
<evidence type="ECO:0000313" key="1">
    <source>
        <dbReference type="EMBL" id="ENW92304.1"/>
    </source>
</evidence>
<keyword evidence="2" id="KW-1185">Reference proteome</keyword>
<evidence type="ECO:0000313" key="2">
    <source>
        <dbReference type="Proteomes" id="UP000013261"/>
    </source>
</evidence>
<dbReference type="AlphaFoldDB" id="N9MQS0"/>
<name>N9MQS0_9GAMM</name>
<protein>
    <submittedName>
        <fullName evidence="1">Uncharacterized protein</fullName>
    </submittedName>
</protein>